<dbReference type="WBParaSite" id="maker-uti_cns_0013380-snap-gene-0.4-mRNA-1">
    <property type="protein sequence ID" value="maker-uti_cns_0013380-snap-gene-0.4-mRNA-1"/>
    <property type="gene ID" value="maker-uti_cns_0013380-snap-gene-0.4"/>
</dbReference>
<organism evidence="1 2">
    <name type="scientific">Macrostomum lignano</name>
    <dbReference type="NCBI Taxonomy" id="282301"/>
    <lineage>
        <taxon>Eukaryota</taxon>
        <taxon>Metazoa</taxon>
        <taxon>Spiralia</taxon>
        <taxon>Lophotrochozoa</taxon>
        <taxon>Platyhelminthes</taxon>
        <taxon>Rhabditophora</taxon>
        <taxon>Macrostomorpha</taxon>
        <taxon>Macrostomida</taxon>
        <taxon>Macrostomidae</taxon>
        <taxon>Macrostomum</taxon>
    </lineage>
</organism>
<dbReference type="Proteomes" id="UP000095280">
    <property type="component" value="Unplaced"/>
</dbReference>
<protein>
    <submittedName>
        <fullName evidence="2">Transposase</fullName>
    </submittedName>
</protein>
<name>A0A1I8IKE1_9PLAT</name>
<sequence>MLFLATNQSRVTYNCQFKPHLRFIIWLAPGLHPDELIKVYQLW</sequence>
<reference evidence="2" key="1">
    <citation type="submission" date="2016-11" db="UniProtKB">
        <authorList>
            <consortium name="WormBaseParasite"/>
        </authorList>
    </citation>
    <scope>IDENTIFICATION</scope>
</reference>
<evidence type="ECO:0000313" key="2">
    <source>
        <dbReference type="WBParaSite" id="maker-uti_cns_0013380-snap-gene-0.4-mRNA-1"/>
    </source>
</evidence>
<accession>A0A1I8IKE1</accession>
<dbReference type="AlphaFoldDB" id="A0A1I8IKE1"/>
<keyword evidence="1" id="KW-1185">Reference proteome</keyword>
<proteinExistence type="predicted"/>
<evidence type="ECO:0000313" key="1">
    <source>
        <dbReference type="Proteomes" id="UP000095280"/>
    </source>
</evidence>